<reference evidence="2" key="1">
    <citation type="journal article" date="2025" name="Aquaculture">
        <title>Assessment of the bioflocculant production and safety properties of Metabacillus hrfriensis sp. nov. based on phenotypic and whole-genome sequencing analysis.</title>
        <authorList>
            <person name="Zhang R."/>
            <person name="Zhao Z."/>
            <person name="Luo L."/>
            <person name="Wang S."/>
            <person name="Guo K."/>
            <person name="Xu W."/>
        </authorList>
    </citation>
    <scope>NUCLEOTIDE SEQUENCE [LARGE SCALE GENOMIC DNA]</scope>
    <source>
        <strain evidence="2">CT-WN-B3</strain>
    </source>
</reference>
<proteinExistence type="predicted"/>
<accession>A0ACD4RI95</accession>
<keyword evidence="2" id="KW-1185">Reference proteome</keyword>
<name>A0ACD4RI95_9BACI</name>
<gene>
    <name evidence="1" type="ORF">QLQ22_12205</name>
</gene>
<dbReference type="Proteomes" id="UP001226091">
    <property type="component" value="Chromosome"/>
</dbReference>
<evidence type="ECO:0000313" key="2">
    <source>
        <dbReference type="Proteomes" id="UP001226091"/>
    </source>
</evidence>
<dbReference type="EMBL" id="CP126116">
    <property type="protein sequence ID" value="WHZ60038.1"/>
    <property type="molecule type" value="Genomic_DNA"/>
</dbReference>
<sequence>MFMIIGPARKLEEKLILSQSVDNGKVLDEEWIELIQNAIYMEMQIYGIGNFFSNKQ</sequence>
<protein>
    <submittedName>
        <fullName evidence="1">Uncharacterized protein</fullName>
    </submittedName>
</protein>
<organism evidence="1 2">
    <name type="scientific">Metabacillus hrfriensis</name>
    <dbReference type="NCBI Taxonomy" id="3048891"/>
    <lineage>
        <taxon>Bacteria</taxon>
        <taxon>Bacillati</taxon>
        <taxon>Bacillota</taxon>
        <taxon>Bacilli</taxon>
        <taxon>Bacillales</taxon>
        <taxon>Bacillaceae</taxon>
        <taxon>Metabacillus</taxon>
    </lineage>
</organism>
<evidence type="ECO:0000313" key="1">
    <source>
        <dbReference type="EMBL" id="WHZ60038.1"/>
    </source>
</evidence>